<dbReference type="Proteomes" id="UP000284842">
    <property type="component" value="Unassembled WGS sequence"/>
</dbReference>
<dbReference type="EMBL" id="NHTK01005191">
    <property type="protein sequence ID" value="PPQ82186.1"/>
    <property type="molecule type" value="Genomic_DNA"/>
</dbReference>
<organism evidence="2 3">
    <name type="scientific">Panaeolus cyanescens</name>
    <dbReference type="NCBI Taxonomy" id="181874"/>
    <lineage>
        <taxon>Eukaryota</taxon>
        <taxon>Fungi</taxon>
        <taxon>Dikarya</taxon>
        <taxon>Basidiomycota</taxon>
        <taxon>Agaricomycotina</taxon>
        <taxon>Agaricomycetes</taxon>
        <taxon>Agaricomycetidae</taxon>
        <taxon>Agaricales</taxon>
        <taxon>Agaricineae</taxon>
        <taxon>Galeropsidaceae</taxon>
        <taxon>Panaeolus</taxon>
    </lineage>
</organism>
<comment type="caution">
    <text evidence="2">The sequence shown here is derived from an EMBL/GenBank/DDBJ whole genome shotgun (WGS) entry which is preliminary data.</text>
</comment>
<dbReference type="InParanoid" id="A0A409WUP3"/>
<proteinExistence type="predicted"/>
<protein>
    <submittedName>
        <fullName evidence="2">Uncharacterized protein</fullName>
    </submittedName>
</protein>
<dbReference type="AlphaFoldDB" id="A0A409WUP3"/>
<accession>A0A409WUP3</accession>
<evidence type="ECO:0000313" key="3">
    <source>
        <dbReference type="Proteomes" id="UP000284842"/>
    </source>
</evidence>
<sequence length="176" mass="20266">MKLMSKRLRGYLDRNHEGEAGDTVPSFWSMLEAPKDCYHVVRRSNNNQRSPRLVEEKEPGTYKEVKFEKVLGEGRVRALDSKLYEGHQAFDMGTRYFTDRDDAPTQEHVRFKEEVDPLFILELVRKSQFIHTEDNAVQYCAKQEIGHARKRYVPDDASAEGHSQAGFSAANGEDEV</sequence>
<evidence type="ECO:0000256" key="1">
    <source>
        <dbReference type="SAM" id="MobiDB-lite"/>
    </source>
</evidence>
<feature type="region of interest" description="Disordered" evidence="1">
    <location>
        <begin position="151"/>
        <end position="176"/>
    </location>
</feature>
<dbReference type="OrthoDB" id="3067373at2759"/>
<keyword evidence="3" id="KW-1185">Reference proteome</keyword>
<evidence type="ECO:0000313" key="2">
    <source>
        <dbReference type="EMBL" id="PPQ82186.1"/>
    </source>
</evidence>
<reference evidence="2 3" key="1">
    <citation type="journal article" date="2018" name="Evol. Lett.">
        <title>Horizontal gene cluster transfer increased hallucinogenic mushroom diversity.</title>
        <authorList>
            <person name="Reynolds H.T."/>
            <person name="Vijayakumar V."/>
            <person name="Gluck-Thaler E."/>
            <person name="Korotkin H.B."/>
            <person name="Matheny P.B."/>
            <person name="Slot J.C."/>
        </authorList>
    </citation>
    <scope>NUCLEOTIDE SEQUENCE [LARGE SCALE GENOMIC DNA]</scope>
    <source>
        <strain evidence="2 3">2629</strain>
    </source>
</reference>
<gene>
    <name evidence="2" type="ORF">CVT24_012744</name>
</gene>
<name>A0A409WUP3_9AGAR</name>